<proteinExistence type="predicted"/>
<evidence type="ECO:0000259" key="1">
    <source>
        <dbReference type="PROSITE" id="PS50181"/>
    </source>
</evidence>
<dbReference type="PANTHER" id="PTHR31672:SF13">
    <property type="entry name" value="F-BOX PROTEIN CPR30-LIKE"/>
    <property type="match status" value="1"/>
</dbReference>
<reference evidence="2" key="1">
    <citation type="journal article" date="2014" name="Nat. Commun.">
        <title>The emerging biofuel crop Camelina sativa retains a highly undifferentiated hexaploid genome structure.</title>
        <authorList>
            <person name="Kagale S."/>
            <person name="Koh C."/>
            <person name="Nixon J."/>
            <person name="Bollina V."/>
            <person name="Clarke W.E."/>
            <person name="Tuteja R."/>
            <person name="Spillane C."/>
            <person name="Robinson S.J."/>
            <person name="Links M.G."/>
            <person name="Clarke C."/>
            <person name="Higgins E.E."/>
            <person name="Huebert T."/>
            <person name="Sharpe A.G."/>
            <person name="Parkin I.A."/>
        </authorList>
    </citation>
    <scope>NUCLEOTIDE SEQUENCE [LARGE SCALE GENOMIC DNA]</scope>
    <source>
        <strain evidence="2">cv. DH55</strain>
    </source>
</reference>
<dbReference type="SUPFAM" id="SSF81383">
    <property type="entry name" value="F-box domain"/>
    <property type="match status" value="1"/>
</dbReference>
<organism evidence="2 3">
    <name type="scientific">Camelina sativa</name>
    <name type="common">False flax</name>
    <name type="synonym">Myagrum sativum</name>
    <dbReference type="NCBI Taxonomy" id="90675"/>
    <lineage>
        <taxon>Eukaryota</taxon>
        <taxon>Viridiplantae</taxon>
        <taxon>Streptophyta</taxon>
        <taxon>Embryophyta</taxon>
        <taxon>Tracheophyta</taxon>
        <taxon>Spermatophyta</taxon>
        <taxon>Magnoliopsida</taxon>
        <taxon>eudicotyledons</taxon>
        <taxon>Gunneridae</taxon>
        <taxon>Pentapetalae</taxon>
        <taxon>rosids</taxon>
        <taxon>malvids</taxon>
        <taxon>Brassicales</taxon>
        <taxon>Brassicaceae</taxon>
        <taxon>Camelineae</taxon>
        <taxon>Camelina</taxon>
    </lineage>
</organism>
<dbReference type="InterPro" id="IPR050796">
    <property type="entry name" value="SCF_F-box_component"/>
</dbReference>
<protein>
    <submittedName>
        <fullName evidence="3">F-box protein At3g21130</fullName>
    </submittedName>
</protein>
<evidence type="ECO:0000313" key="2">
    <source>
        <dbReference type="Proteomes" id="UP000694864"/>
    </source>
</evidence>
<gene>
    <name evidence="3" type="primary">LOC104786128</name>
</gene>
<name>A0ABM0Z364_CAMSA</name>
<accession>A0ABM0Z364</accession>
<dbReference type="CDD" id="cd22157">
    <property type="entry name" value="F-box_AtFBW1-like"/>
    <property type="match status" value="1"/>
</dbReference>
<reference evidence="3" key="2">
    <citation type="submission" date="2025-08" db="UniProtKB">
        <authorList>
            <consortium name="RefSeq"/>
        </authorList>
    </citation>
    <scope>IDENTIFICATION</scope>
    <source>
        <tissue evidence="3">Leaf</tissue>
    </source>
</reference>
<dbReference type="GeneID" id="104786128"/>
<dbReference type="InterPro" id="IPR017451">
    <property type="entry name" value="F-box-assoc_interact_dom"/>
</dbReference>
<dbReference type="PANTHER" id="PTHR31672">
    <property type="entry name" value="BNACNNG10540D PROTEIN"/>
    <property type="match status" value="1"/>
</dbReference>
<dbReference type="Proteomes" id="UP000694864">
    <property type="component" value="Chromosome 1"/>
</dbReference>
<keyword evidence="2" id="KW-1185">Reference proteome</keyword>
<dbReference type="SMART" id="SM00256">
    <property type="entry name" value="FBOX"/>
    <property type="match status" value="1"/>
</dbReference>
<dbReference type="Pfam" id="PF00646">
    <property type="entry name" value="F-box"/>
    <property type="match status" value="1"/>
</dbReference>
<dbReference type="Gene3D" id="1.20.1280.50">
    <property type="match status" value="1"/>
</dbReference>
<feature type="domain" description="F-box" evidence="1">
    <location>
        <begin position="1"/>
        <end position="46"/>
    </location>
</feature>
<evidence type="ECO:0000313" key="3">
    <source>
        <dbReference type="RefSeq" id="XP_010509770.1"/>
    </source>
</evidence>
<dbReference type="SUPFAM" id="SSF50985">
    <property type="entry name" value="RCC1/BLIP-II"/>
    <property type="match status" value="1"/>
</dbReference>
<dbReference type="PROSITE" id="PS50181">
    <property type="entry name" value="FBOX"/>
    <property type="match status" value="1"/>
</dbReference>
<sequence>MTTKKIPEDLVVEIFSRVPAVSLARLRSISKGWNVLIKDGRVLAKKHSTNASNSSLALMLIDYRLYIVRFNLNGIHTNVAPSVKVTGLFSLEDPLSYEEVDICDIFHCEGLLLCTTKDNRLVVWNPCSGENRWVQPKNSYKEFDLFAFGYDNKLSCYKILRIGGSFHGTIFQTENEIYDFTSNSWRVVVGKTIDWSIIEDDHIVKIVREIDYTRGMYVNGNIVIKGDNTRGMYANGNTYWIAFTPNLEHEHRYNYLLLSFDFSTEIFGNVPFPGDDDIHACFPLVLSVTREGQQLCILLNGALRANHYYIWIASKSESTGAISWTKFLTVWDDGPIYHFGFRHFRAGGLSFLADHEKEILLTCNKNSHDQYSKNIIHIMGNGKYTELDHHGAKPTHEFPSPLLFCYVPSLVRIQHCI</sequence>
<dbReference type="InterPro" id="IPR036047">
    <property type="entry name" value="F-box-like_dom_sf"/>
</dbReference>
<dbReference type="NCBIfam" id="TIGR01640">
    <property type="entry name" value="F_box_assoc_1"/>
    <property type="match status" value="1"/>
</dbReference>
<dbReference type="InterPro" id="IPR009091">
    <property type="entry name" value="RCC1/BLIP-II"/>
</dbReference>
<dbReference type="RefSeq" id="XP_010509770.1">
    <property type="nucleotide sequence ID" value="XM_010511468.1"/>
</dbReference>
<dbReference type="Pfam" id="PF07734">
    <property type="entry name" value="FBA_1"/>
    <property type="match status" value="2"/>
</dbReference>
<dbReference type="InterPro" id="IPR001810">
    <property type="entry name" value="F-box_dom"/>
</dbReference>
<dbReference type="InterPro" id="IPR006527">
    <property type="entry name" value="F-box-assoc_dom_typ1"/>
</dbReference>